<gene>
    <name evidence="2" type="ORF">V6L76_15845</name>
</gene>
<comment type="caution">
    <text evidence="2">The sequence shown here is derived from an EMBL/GenBank/DDBJ whole genome shotgun (WGS) entry which is preliminary data.</text>
</comment>
<reference evidence="2 3" key="1">
    <citation type="submission" date="2024-02" db="EMBL/GenBank/DDBJ databases">
        <title>A new putative Pannonibacter species isolated from two cases of bloodstream infections in paediatric patients.</title>
        <authorList>
            <person name="Castellana S."/>
            <person name="De Laurentiis V."/>
            <person name="Grassi M."/>
            <person name="De Leonardis F."/>
            <person name="Mosca A."/>
            <person name="De Carlo C."/>
            <person name="Sparapano E."/>
            <person name="Ronga L."/>
            <person name="Santacroce L."/>
            <person name="Chironna M."/>
            <person name="De Robertis A."/>
            <person name="Bianco A."/>
            <person name="Del Sambro L."/>
            <person name="Capozzi L."/>
            <person name="Parisi A."/>
        </authorList>
    </citation>
    <scope>NUCLEOTIDE SEQUENCE [LARGE SCALE GENOMIC DNA]</scope>
    <source>
        <strain evidence="2 3">Pt2</strain>
    </source>
</reference>
<dbReference type="Proteomes" id="UP001380822">
    <property type="component" value="Unassembled WGS sequence"/>
</dbReference>
<dbReference type="SUPFAM" id="SSF55729">
    <property type="entry name" value="Acyl-CoA N-acyltransferases (Nat)"/>
    <property type="match status" value="1"/>
</dbReference>
<keyword evidence="2" id="KW-0012">Acyltransferase</keyword>
<sequence length="365" mass="39814">MKQQVCCLMLQQVNWREGEMNQVVQVSGAHCAPLKLAGVNVERLQNDAAAFSRFGYPRLARHLTPITAPWVAIGARIAGVPVGLALGFTLTSADGQSSSAHLLSLAVAPQVRNRGIGRALSTAFVKEVQANGASHVSAAYTSRLQHRSALEHVLCAAGFAAPILEELIVFGEAARFLAAADASPAVRRRSGNVKIQNVTPWSQLSIADELALADLQRQPDYVSGFDPAPDAERFEPACSVQVRRDGRLVGWVTAEHARVLPLEGHRDRKAIVYRSAYLTEDLWHGGWLVGGFRAAMSAQVEAYGPASIVQFYTSAPRMMQMVRRRFGPIALRVDEHWVMRHGDGRHSLALTACQRPTPSCKQQEN</sequence>
<keyword evidence="2" id="KW-0808">Transferase</keyword>
<protein>
    <submittedName>
        <fullName evidence="2">GNAT family N-acetyltransferase</fullName>
        <ecNumber evidence="2">2.3.1.-</ecNumber>
    </submittedName>
</protein>
<proteinExistence type="predicted"/>
<dbReference type="Pfam" id="PF00583">
    <property type="entry name" value="Acetyltransf_1"/>
    <property type="match status" value="1"/>
</dbReference>
<feature type="domain" description="N-acetyltransferase" evidence="1">
    <location>
        <begin position="68"/>
        <end position="138"/>
    </location>
</feature>
<keyword evidence="3" id="KW-1185">Reference proteome</keyword>
<dbReference type="RefSeq" id="WP_334252330.1">
    <property type="nucleotide sequence ID" value="NZ_JBAKBE010000009.1"/>
</dbReference>
<dbReference type="CDD" id="cd04301">
    <property type="entry name" value="NAT_SF"/>
    <property type="match status" value="1"/>
</dbReference>
<evidence type="ECO:0000313" key="3">
    <source>
        <dbReference type="Proteomes" id="UP001380822"/>
    </source>
</evidence>
<dbReference type="EMBL" id="JBAKBE010000009">
    <property type="protein sequence ID" value="MEH0097734.1"/>
    <property type="molecule type" value="Genomic_DNA"/>
</dbReference>
<dbReference type="InterPro" id="IPR000182">
    <property type="entry name" value="GNAT_dom"/>
</dbReference>
<dbReference type="GO" id="GO:0016746">
    <property type="term" value="F:acyltransferase activity"/>
    <property type="evidence" value="ECO:0007669"/>
    <property type="project" value="UniProtKB-KW"/>
</dbReference>
<name>A0ABU7ZR77_9HYPH</name>
<dbReference type="EC" id="2.3.1.-" evidence="2"/>
<dbReference type="InterPro" id="IPR016181">
    <property type="entry name" value="Acyl_CoA_acyltransferase"/>
</dbReference>
<evidence type="ECO:0000313" key="2">
    <source>
        <dbReference type="EMBL" id="MEH0097734.1"/>
    </source>
</evidence>
<evidence type="ECO:0000259" key="1">
    <source>
        <dbReference type="Pfam" id="PF00583"/>
    </source>
</evidence>
<organism evidence="2 3">
    <name type="scientific">Pannonibacter anstelovis</name>
    <dbReference type="NCBI Taxonomy" id="3121537"/>
    <lineage>
        <taxon>Bacteria</taxon>
        <taxon>Pseudomonadati</taxon>
        <taxon>Pseudomonadota</taxon>
        <taxon>Alphaproteobacteria</taxon>
        <taxon>Hyphomicrobiales</taxon>
        <taxon>Stappiaceae</taxon>
        <taxon>Pannonibacter</taxon>
    </lineage>
</organism>
<dbReference type="Gene3D" id="3.40.630.30">
    <property type="match status" value="1"/>
</dbReference>
<accession>A0ABU7ZR77</accession>